<dbReference type="AlphaFoldDB" id="A0A0K8MCS3"/>
<dbReference type="GO" id="GO:0005886">
    <property type="term" value="C:plasma membrane"/>
    <property type="evidence" value="ECO:0007669"/>
    <property type="project" value="UniProtKB-SubCell"/>
</dbReference>
<dbReference type="PIRSF" id="PIRSF016661">
    <property type="entry name" value="BioY"/>
    <property type="match status" value="1"/>
</dbReference>
<keyword evidence="4" id="KW-1185">Reference proteome</keyword>
<dbReference type="Pfam" id="PF02632">
    <property type="entry name" value="BioY"/>
    <property type="match status" value="1"/>
</dbReference>
<keyword evidence="2" id="KW-1003">Cell membrane</keyword>
<comment type="subcellular location">
    <subcellularLocation>
        <location evidence="2">Cell membrane</location>
        <topology evidence="2">Multi-pass membrane protein</topology>
    </subcellularLocation>
</comment>
<evidence type="ECO:0000313" key="3">
    <source>
        <dbReference type="EMBL" id="GAO97689.1"/>
    </source>
</evidence>
<gene>
    <name evidence="3" type="primary">bioY</name>
    <name evidence="3" type="ORF">Cva_00325</name>
</gene>
<proteinExistence type="inferred from homology"/>
<dbReference type="PANTHER" id="PTHR34295">
    <property type="entry name" value="BIOTIN TRANSPORTER BIOY"/>
    <property type="match status" value="1"/>
</dbReference>
<evidence type="ECO:0000256" key="2">
    <source>
        <dbReference type="PIRNR" id="PIRNR016661"/>
    </source>
</evidence>
<keyword evidence="2" id="KW-0472">Membrane</keyword>
<evidence type="ECO:0000256" key="1">
    <source>
        <dbReference type="ARBA" id="ARBA00010692"/>
    </source>
</evidence>
<dbReference type="Gene3D" id="1.10.1760.20">
    <property type="match status" value="1"/>
</dbReference>
<sequence length="186" mass="20134">MQYLSIFKSLTKNQSWLKYGTAILAGSLFLTLSSKIDIPFWPVPITMQSFAVIFLSALYGRNLAIATVTTYILEGALGIPVFQGMKVGAAALLSPTGGYILGFLLTAFVIGSLADRGWGKTHLSAVSLFILGAIVIDIPGIAWLLSFVGTEQVVQIWLSYQIAFILKTGLGTIVIPMIKNRKISNF</sequence>
<comment type="caution">
    <text evidence="3">The sequence shown here is derived from an EMBL/GenBank/DDBJ whole genome shotgun (WGS) entry which is preliminary data.</text>
</comment>
<comment type="similarity">
    <text evidence="1 2">Belongs to the BioY family.</text>
</comment>
<dbReference type="GO" id="GO:0015225">
    <property type="term" value="F:biotin transmembrane transporter activity"/>
    <property type="evidence" value="ECO:0007669"/>
    <property type="project" value="UniProtKB-UniRule"/>
</dbReference>
<dbReference type="PANTHER" id="PTHR34295:SF1">
    <property type="entry name" value="BIOTIN TRANSPORTER BIOY"/>
    <property type="match status" value="1"/>
</dbReference>
<dbReference type="Proteomes" id="UP000036771">
    <property type="component" value="Unassembled WGS sequence"/>
</dbReference>
<dbReference type="STRING" id="1629334.Cva_00325"/>
<organism evidence="3 4">
    <name type="scientific">Caedimonas varicaedens</name>
    <dbReference type="NCBI Taxonomy" id="1629334"/>
    <lineage>
        <taxon>Bacteria</taxon>
        <taxon>Pseudomonadati</taxon>
        <taxon>Pseudomonadota</taxon>
        <taxon>Alphaproteobacteria</taxon>
        <taxon>Holosporales</taxon>
        <taxon>Caedimonadaceae</taxon>
        <taxon>Caedimonas</taxon>
    </lineage>
</organism>
<dbReference type="InterPro" id="IPR003784">
    <property type="entry name" value="BioY"/>
</dbReference>
<reference evidence="3 4" key="1">
    <citation type="submission" date="2015-03" db="EMBL/GenBank/DDBJ databases">
        <title>Caedibacter varicaedens, whole genome shotgun sequence.</title>
        <authorList>
            <person name="Suzuki H."/>
            <person name="Dapper A.L."/>
            <person name="Gibson A.K."/>
            <person name="Jackson C."/>
            <person name="Lee H."/>
            <person name="Pejaver V.R."/>
            <person name="Doak T."/>
            <person name="Lynch M."/>
        </authorList>
    </citation>
    <scope>NUCLEOTIDE SEQUENCE [LARGE SCALE GENOMIC DNA]</scope>
</reference>
<keyword evidence="2" id="KW-0813">Transport</keyword>
<accession>A0A0K8MCS3</accession>
<name>A0A0K8MCS3_9PROT</name>
<dbReference type="OrthoDB" id="9803495at2"/>
<evidence type="ECO:0000313" key="4">
    <source>
        <dbReference type="Proteomes" id="UP000036771"/>
    </source>
</evidence>
<protein>
    <recommendedName>
        <fullName evidence="2">Biotin transporter</fullName>
    </recommendedName>
</protein>
<dbReference type="EMBL" id="BBVC01000014">
    <property type="protein sequence ID" value="GAO97689.1"/>
    <property type="molecule type" value="Genomic_DNA"/>
</dbReference>